<feature type="chain" id="PRO_5043568206" evidence="9">
    <location>
        <begin position="23"/>
        <end position="1113"/>
    </location>
</feature>
<evidence type="ECO:0000313" key="11">
    <source>
        <dbReference type="Proteomes" id="UP000005239"/>
    </source>
</evidence>
<reference evidence="11" key="1">
    <citation type="journal article" date="2008" name="Nat. Genet.">
        <title>The Pristionchus pacificus genome provides a unique perspective on nematode lifestyle and parasitism.</title>
        <authorList>
            <person name="Dieterich C."/>
            <person name="Clifton S.W."/>
            <person name="Schuster L.N."/>
            <person name="Chinwalla A."/>
            <person name="Delehaunty K."/>
            <person name="Dinkelacker I."/>
            <person name="Fulton L."/>
            <person name="Fulton R."/>
            <person name="Godfrey J."/>
            <person name="Minx P."/>
            <person name="Mitreva M."/>
            <person name="Roeseler W."/>
            <person name="Tian H."/>
            <person name="Witte H."/>
            <person name="Yang S.P."/>
            <person name="Wilson R.K."/>
            <person name="Sommer R.J."/>
        </authorList>
    </citation>
    <scope>NUCLEOTIDE SEQUENCE [LARGE SCALE GENOMIC DNA]</scope>
    <source>
        <strain evidence="11">PS312</strain>
    </source>
</reference>
<sequence>MMTPPVATTNLLYMFALNLLNGCHVRQRVVEHLELIFSGPDNSIEENSTDILEEHAYKYSLNLILESMEYRFLFLDVEKAWLVGLIVSMNSTNVRCPECPYDKPRNMGTHLFFVHGYSKNKISEWRMNLKADILSRSPTVYDIFRCSFCPKTYRRQNSCRAHERVVHCVASNMKQKCVPCPVRNCVFSTTALLDLCAHAKESHSEMGDFSIREARFENLTLFQAWRLQYEENTQTVLATESVNSNAAAGTTLRYLRCAQLEAQIRKLRNQMKQAEARGNARRPLPANHFDDEEDEVRENQEREEAGTSTAPLNSPGRHIRKGKFDETAGRVKQEKHEGFVGVLEKKEDEELQEGDNEEEEIDLDEQAPRLMRASSAHRDDDVDGEALAGADSDDDHDEERRPDHPEQLQEQMKAQHNKMNSRHCTAHMRVLVLGTGAVHVEYCVSHLGHDVFPIPPASRSTDRAERTKIVRPMTKIPREVEEDIERAKKRRKGRRETEHRWRTERRMRTERDEFAQLCNRYDDIGANVELYEAEDMYDDELPVEEVIEEEIVEHDEMVAVDEDKKDNLELTNYVFKMAADGRRIAENHLKRLHPVVNNESAAGLAVEQLKAAVVLLLELHVILSYQKSLAALLSHSDLLESIIEWSEMERERLIIEREDGDRRMRKGALIRCDGRIDFEIAHRTAAVVPPQPSALLQLRVGGEARDIRLRLEKPMINRLVDQLEEAIRACNKAEPIPSPPLPSPSLPFLPTPFPLSFSVLGPKTESKRVASNLLSLLLPSLLSSILAGAYSLWTAALRRALRRRTDCARSRQSCGHRGNRGVAVIDITPLHHRHRIDARPLRCHRLLFYVVIDGGLAHEPAHHSPLRDNSFLCKCAAYTQIALFCSTVYTFAWICIDRYSAMMKPARYQDQSLTRCKCWILFSWITSILTCAPIVFAQMQVEYEEDLELCVLNWSATSAYSSTLLVLVFVPTLVTVFNTGYKVIRAMRNPHELDDSQRVIIETDPNFVLTIFVMVAFVLSWLPLLALKIFAAFSPPPSEATEEISLVYFIFIWLAIAGPSSKFLCYMFCNPIFRRSFLRCCLSCCFWSSSSSRHHRDSPTRSEYANMSTSSYL</sequence>
<feature type="transmembrane region" description="Helical" evidence="8">
    <location>
        <begin position="1007"/>
        <end position="1026"/>
    </location>
</feature>
<dbReference type="GO" id="GO:0004930">
    <property type="term" value="F:G protein-coupled receptor activity"/>
    <property type="evidence" value="ECO:0000318"/>
    <property type="project" value="GO_Central"/>
</dbReference>
<dbReference type="GO" id="GO:0005886">
    <property type="term" value="C:plasma membrane"/>
    <property type="evidence" value="ECO:0000318"/>
    <property type="project" value="GO_Central"/>
</dbReference>
<dbReference type="Proteomes" id="UP000005239">
    <property type="component" value="Unassembled WGS sequence"/>
</dbReference>
<evidence type="ECO:0000256" key="5">
    <source>
        <dbReference type="ARBA" id="ARBA00023136"/>
    </source>
</evidence>
<dbReference type="Pfam" id="PF00001">
    <property type="entry name" value="7tm_1"/>
    <property type="match status" value="1"/>
</dbReference>
<dbReference type="EnsemblMetazoa" id="PPA17756.1">
    <property type="protein sequence ID" value="PPA17756.1"/>
    <property type="gene ID" value="WBGene00107310"/>
</dbReference>
<dbReference type="AlphaFoldDB" id="A0A2A6C8X3"/>
<evidence type="ECO:0000256" key="9">
    <source>
        <dbReference type="SAM" id="SignalP"/>
    </source>
</evidence>
<dbReference type="InterPro" id="IPR013087">
    <property type="entry name" value="Znf_C2H2_type"/>
</dbReference>
<reference evidence="10" key="2">
    <citation type="submission" date="2022-06" db="UniProtKB">
        <authorList>
            <consortium name="EnsemblMetazoa"/>
        </authorList>
    </citation>
    <scope>IDENTIFICATION</scope>
    <source>
        <strain evidence="10">PS312</strain>
    </source>
</reference>
<dbReference type="PANTHER" id="PTHR24241:SF170">
    <property type="entry name" value="G-PROTEIN COUPLED RECEPTORS FAMILY 1 PROFILE DOMAIN-CONTAINING PROTEIN"/>
    <property type="match status" value="1"/>
</dbReference>
<evidence type="ECO:0000313" key="10">
    <source>
        <dbReference type="EnsemblMetazoa" id="PPA17756.1"/>
    </source>
</evidence>
<evidence type="ECO:0000256" key="1">
    <source>
        <dbReference type="ARBA" id="ARBA00004651"/>
    </source>
</evidence>
<dbReference type="SUPFAM" id="SSF81321">
    <property type="entry name" value="Family A G protein-coupled receptor-like"/>
    <property type="match status" value="1"/>
</dbReference>
<proteinExistence type="predicted"/>
<evidence type="ECO:0000256" key="3">
    <source>
        <dbReference type="ARBA" id="ARBA00022692"/>
    </source>
</evidence>
<feature type="region of interest" description="Disordered" evidence="7">
    <location>
        <begin position="271"/>
        <end position="418"/>
    </location>
</feature>
<feature type="region of interest" description="Disordered" evidence="7">
    <location>
        <begin position="1089"/>
        <end position="1113"/>
    </location>
</feature>
<feature type="transmembrane region" description="Helical" evidence="8">
    <location>
        <begin position="917"/>
        <end position="939"/>
    </location>
</feature>
<dbReference type="PANTHER" id="PTHR24241">
    <property type="entry name" value="NEUROPEPTIDE RECEPTOR-RELATED G-PROTEIN COUPLED RECEPTOR"/>
    <property type="match status" value="1"/>
</dbReference>
<comment type="subcellular location">
    <subcellularLocation>
        <location evidence="1">Cell membrane</location>
        <topology evidence="1">Multi-pass membrane protein</topology>
    </subcellularLocation>
</comment>
<dbReference type="InterPro" id="IPR017452">
    <property type="entry name" value="GPCR_Rhodpsn_7TM"/>
</dbReference>
<feature type="transmembrane region" description="Helical" evidence="8">
    <location>
        <begin position="877"/>
        <end position="896"/>
    </location>
</feature>
<keyword evidence="6" id="KW-0675">Receptor</keyword>
<feature type="compositionally biased region" description="Basic and acidic residues" evidence="7">
    <location>
        <begin position="398"/>
        <end position="407"/>
    </location>
</feature>
<protein>
    <submittedName>
        <fullName evidence="10">G protein-coupled receptor</fullName>
    </submittedName>
</protein>
<evidence type="ECO:0000256" key="4">
    <source>
        <dbReference type="ARBA" id="ARBA00022989"/>
    </source>
</evidence>
<evidence type="ECO:0000256" key="6">
    <source>
        <dbReference type="ARBA" id="ARBA00023170"/>
    </source>
</evidence>
<feature type="transmembrane region" description="Helical" evidence="8">
    <location>
        <begin position="959"/>
        <end position="981"/>
    </location>
</feature>
<feature type="compositionally biased region" description="Basic and acidic residues" evidence="7">
    <location>
        <begin position="322"/>
        <end position="348"/>
    </location>
</feature>
<dbReference type="GO" id="GO:0032870">
    <property type="term" value="P:cellular response to hormone stimulus"/>
    <property type="evidence" value="ECO:0000318"/>
    <property type="project" value="GO_Central"/>
</dbReference>
<dbReference type="PROSITE" id="PS50157">
    <property type="entry name" value="ZINC_FINGER_C2H2_2"/>
    <property type="match status" value="1"/>
</dbReference>
<evidence type="ECO:0000256" key="8">
    <source>
        <dbReference type="SAM" id="Phobius"/>
    </source>
</evidence>
<feature type="transmembrane region" description="Helical" evidence="8">
    <location>
        <begin position="1046"/>
        <end position="1069"/>
    </location>
</feature>
<evidence type="ECO:0000256" key="2">
    <source>
        <dbReference type="ARBA" id="ARBA00022475"/>
    </source>
</evidence>
<organism evidence="10 11">
    <name type="scientific">Pristionchus pacificus</name>
    <name type="common">Parasitic nematode worm</name>
    <dbReference type="NCBI Taxonomy" id="54126"/>
    <lineage>
        <taxon>Eukaryota</taxon>
        <taxon>Metazoa</taxon>
        <taxon>Ecdysozoa</taxon>
        <taxon>Nematoda</taxon>
        <taxon>Chromadorea</taxon>
        <taxon>Rhabditida</taxon>
        <taxon>Rhabditina</taxon>
        <taxon>Diplogasteromorpha</taxon>
        <taxon>Diplogasteroidea</taxon>
        <taxon>Neodiplogasteridae</taxon>
        <taxon>Pristionchus</taxon>
    </lineage>
</organism>
<keyword evidence="5 8" id="KW-0472">Membrane</keyword>
<keyword evidence="11" id="KW-1185">Reference proteome</keyword>
<keyword evidence="9" id="KW-0732">Signal</keyword>
<accession>A0A8R1UE24</accession>
<feature type="compositionally biased region" description="Acidic residues" evidence="7">
    <location>
        <begin position="349"/>
        <end position="365"/>
    </location>
</feature>
<keyword evidence="3 8" id="KW-0812">Transmembrane</keyword>
<evidence type="ECO:0000256" key="7">
    <source>
        <dbReference type="SAM" id="MobiDB-lite"/>
    </source>
</evidence>
<feature type="compositionally biased region" description="Polar residues" evidence="7">
    <location>
        <begin position="1101"/>
        <end position="1113"/>
    </location>
</feature>
<accession>A0A2A6C8X3</accession>
<dbReference type="PROSITE" id="PS00028">
    <property type="entry name" value="ZINC_FINGER_C2H2_1"/>
    <property type="match status" value="1"/>
</dbReference>
<dbReference type="PROSITE" id="PS50262">
    <property type="entry name" value="G_PROTEIN_RECEP_F1_2"/>
    <property type="match status" value="1"/>
</dbReference>
<dbReference type="Gene3D" id="1.20.1070.10">
    <property type="entry name" value="Rhodopsin 7-helix transmembrane proteins"/>
    <property type="match status" value="1"/>
</dbReference>
<feature type="signal peptide" evidence="9">
    <location>
        <begin position="1"/>
        <end position="22"/>
    </location>
</feature>
<keyword evidence="4 8" id="KW-1133">Transmembrane helix</keyword>
<dbReference type="SMART" id="SM00355">
    <property type="entry name" value="ZnF_C2H2"/>
    <property type="match status" value="3"/>
</dbReference>
<dbReference type="CDD" id="cd00637">
    <property type="entry name" value="7tm_classA_rhodopsin-like"/>
    <property type="match status" value="1"/>
</dbReference>
<keyword evidence="2" id="KW-1003">Cell membrane</keyword>
<dbReference type="InterPro" id="IPR000276">
    <property type="entry name" value="GPCR_Rhodpsn"/>
</dbReference>
<gene>
    <name evidence="10" type="primary">WBGene00107310</name>
</gene>
<dbReference type="GO" id="GO:0007186">
    <property type="term" value="P:G protein-coupled receptor signaling pathway"/>
    <property type="evidence" value="ECO:0000318"/>
    <property type="project" value="GO_Central"/>
</dbReference>
<name>A0A2A6C8X3_PRIPA</name>